<comment type="caution">
    <text evidence="3">The sequence shown here is derived from an EMBL/GenBank/DDBJ whole genome shotgun (WGS) entry which is preliminary data.</text>
</comment>
<feature type="signal peptide" evidence="1">
    <location>
        <begin position="1"/>
        <end position="29"/>
    </location>
</feature>
<reference evidence="2" key="1">
    <citation type="journal article" date="2014" name="Int. J. Syst. Evol. Microbiol.">
        <title>Complete genome of a new Firmicutes species belonging to the dominant human colonic microbiota ('Ruminococcus bicirculans') reveals two chromosomes and a selective capacity to utilize plant glucans.</title>
        <authorList>
            <consortium name="NISC Comparative Sequencing Program"/>
            <person name="Wegmann U."/>
            <person name="Louis P."/>
            <person name="Goesmann A."/>
            <person name="Henrissat B."/>
            <person name="Duncan S.H."/>
            <person name="Flint H.J."/>
        </authorList>
    </citation>
    <scope>NUCLEOTIDE SEQUENCE</scope>
    <source>
        <strain evidence="2">KCTC 62575</strain>
    </source>
</reference>
<dbReference type="Proteomes" id="UP001595455">
    <property type="component" value="Unassembled WGS sequence"/>
</dbReference>
<gene>
    <name evidence="2" type="ORF">ACFODO_12655</name>
    <name evidence="3" type="ORF">C9E89_017620</name>
</gene>
<dbReference type="EMBL" id="PYIX02000039">
    <property type="protein sequence ID" value="RFC82238.1"/>
    <property type="molecule type" value="Genomic_DNA"/>
</dbReference>
<keyword evidence="5" id="KW-1185">Reference proteome</keyword>
<protein>
    <submittedName>
        <fullName evidence="3">Uncharacterized protein</fullName>
    </submittedName>
</protein>
<sequence length="453" mass="47966">MTQFSYTVKLKKTVLASLLGLGLTQSCFALEALTDENLSESTGEGIAFLPENVKMVFQAANDGLVDAKADWADRKKDTGLIRMIPVGPLTTVAANAGAKKADIFLYGLALSRTDGNLNSRFSNIGASSGSESNPWVMSVETQSIPNFAGVSKPLSYLQLEAPLAKQGLYLPPETIKLGLWGDVFARDASVAKTFDVSKGAPETNAGLVEKLRLQVIANGLYLNGSQARIFQTLDGATTGVGGLSASYNNTLGLGLLLRLNTDYDSHIANNWSDKVLRISTREKAGTAKDLTTPAINGGSAPDFDDTEGLYMYSPNINLVLGNIYQPLIIDTPDGKNLTLEVTRIPNQASVYKNIYTDYSGSDTSYKGSTCNVRSCGDVRTIAGTSYQGTNATHSSISIGKVGFDAANKNLSITDKSTSATGVLMRGPSGDVNLGSAAIDGLLIQHFKITTTGL</sequence>
<dbReference type="RefSeq" id="WP_107009624.1">
    <property type="nucleotide sequence ID" value="NZ_JBHRSF010000053.1"/>
</dbReference>
<name>A0A371YL86_9GAMM</name>
<feature type="chain" id="PRO_5017075697" evidence="1">
    <location>
        <begin position="30"/>
        <end position="453"/>
    </location>
</feature>
<dbReference type="OrthoDB" id="6074716at2"/>
<evidence type="ECO:0000313" key="5">
    <source>
        <dbReference type="Proteomes" id="UP001595455"/>
    </source>
</evidence>
<evidence type="ECO:0000256" key="1">
    <source>
        <dbReference type="SAM" id="SignalP"/>
    </source>
</evidence>
<keyword evidence="1" id="KW-0732">Signal</keyword>
<reference evidence="5" key="3">
    <citation type="journal article" date="2019" name="Int. J. Syst. Evol. Microbiol.">
        <title>The Global Catalogue of Microorganisms (GCM) 10K type strain sequencing project: providing services to taxonomists for standard genome sequencing and annotation.</title>
        <authorList>
            <consortium name="The Broad Institute Genomics Platform"/>
            <consortium name="The Broad Institute Genome Sequencing Center for Infectious Disease"/>
            <person name="Wu L."/>
            <person name="Ma J."/>
        </authorList>
    </citation>
    <scope>NUCLEOTIDE SEQUENCE [LARGE SCALE GENOMIC DNA]</scope>
    <source>
        <strain evidence="5">KCTC 62575</strain>
    </source>
</reference>
<organism evidence="3 4">
    <name type="scientific">Acinetobacter sichuanensis</name>
    <dbReference type="NCBI Taxonomy" id="2136183"/>
    <lineage>
        <taxon>Bacteria</taxon>
        <taxon>Pseudomonadati</taxon>
        <taxon>Pseudomonadota</taxon>
        <taxon>Gammaproteobacteria</taxon>
        <taxon>Moraxellales</taxon>
        <taxon>Moraxellaceae</taxon>
        <taxon>Acinetobacter</taxon>
    </lineage>
</organism>
<reference evidence="3 4" key="2">
    <citation type="submission" date="2018-08" db="EMBL/GenBank/DDBJ databases">
        <title>The draft genome of Acinetobacter sichuanensis strain WCHAc060041.</title>
        <authorList>
            <person name="Qin J."/>
            <person name="Feng Y."/>
            <person name="Zong Z."/>
        </authorList>
    </citation>
    <scope>NUCLEOTIDE SEQUENCE [LARGE SCALE GENOMIC DNA]</scope>
    <source>
        <strain evidence="3 4">WCHAc060041</strain>
    </source>
</reference>
<evidence type="ECO:0000313" key="4">
    <source>
        <dbReference type="Proteomes" id="UP000240957"/>
    </source>
</evidence>
<proteinExistence type="predicted"/>
<dbReference type="Proteomes" id="UP000240957">
    <property type="component" value="Unassembled WGS sequence"/>
</dbReference>
<dbReference type="EMBL" id="JBHRSF010000053">
    <property type="protein sequence ID" value="MFC2996102.1"/>
    <property type="molecule type" value="Genomic_DNA"/>
</dbReference>
<accession>A0A371YL86</accession>
<reference evidence="2" key="4">
    <citation type="submission" date="2024-09" db="EMBL/GenBank/DDBJ databases">
        <authorList>
            <person name="Sun Q."/>
            <person name="Mori K."/>
        </authorList>
    </citation>
    <scope>NUCLEOTIDE SEQUENCE</scope>
    <source>
        <strain evidence="2">KCTC 62575</strain>
    </source>
</reference>
<dbReference type="AlphaFoldDB" id="A0A371YL86"/>
<evidence type="ECO:0000313" key="3">
    <source>
        <dbReference type="EMBL" id="RFC82238.1"/>
    </source>
</evidence>
<evidence type="ECO:0000313" key="2">
    <source>
        <dbReference type="EMBL" id="MFC2996102.1"/>
    </source>
</evidence>